<dbReference type="SUPFAM" id="SSF48371">
    <property type="entry name" value="ARM repeat"/>
    <property type="match status" value="1"/>
</dbReference>
<accession>A0A918WAW7</accession>
<reference evidence="4" key="2">
    <citation type="submission" date="2020-09" db="EMBL/GenBank/DDBJ databases">
        <authorList>
            <person name="Sun Q."/>
            <person name="Ohkuma M."/>
        </authorList>
    </citation>
    <scope>NUCLEOTIDE SEQUENCE</scope>
    <source>
        <strain evidence="4">JCM 4518</strain>
    </source>
</reference>
<dbReference type="InterPro" id="IPR000551">
    <property type="entry name" value="MerR-type_HTH_dom"/>
</dbReference>
<dbReference type="Pfam" id="PF13646">
    <property type="entry name" value="HEAT_2"/>
    <property type="match status" value="1"/>
</dbReference>
<dbReference type="SMART" id="SM00567">
    <property type="entry name" value="EZ_HEAT"/>
    <property type="match status" value="4"/>
</dbReference>
<dbReference type="Gene3D" id="1.10.1660.10">
    <property type="match status" value="1"/>
</dbReference>
<dbReference type="GO" id="GO:0003677">
    <property type="term" value="F:DNA binding"/>
    <property type="evidence" value="ECO:0007669"/>
    <property type="project" value="UniProtKB-KW"/>
</dbReference>
<reference evidence="4" key="1">
    <citation type="journal article" date="2014" name="Int. J. Syst. Evol. Microbiol.">
        <title>Complete genome sequence of Corynebacterium casei LMG S-19264T (=DSM 44701T), isolated from a smear-ripened cheese.</title>
        <authorList>
            <consortium name="US DOE Joint Genome Institute (JGI-PGF)"/>
            <person name="Walter F."/>
            <person name="Albersmeier A."/>
            <person name="Kalinowski J."/>
            <person name="Ruckert C."/>
        </authorList>
    </citation>
    <scope>NUCLEOTIDE SEQUENCE</scope>
    <source>
        <strain evidence="4">JCM 4518</strain>
    </source>
</reference>
<dbReference type="SUPFAM" id="SSF46955">
    <property type="entry name" value="Putative DNA-binding domain"/>
    <property type="match status" value="1"/>
</dbReference>
<dbReference type="Proteomes" id="UP000644020">
    <property type="component" value="Unassembled WGS sequence"/>
</dbReference>
<dbReference type="Pfam" id="PF13411">
    <property type="entry name" value="MerR_1"/>
    <property type="match status" value="1"/>
</dbReference>
<dbReference type="InterPro" id="IPR047057">
    <property type="entry name" value="MerR_fam"/>
</dbReference>
<evidence type="ECO:0000259" key="3">
    <source>
        <dbReference type="PROSITE" id="PS50937"/>
    </source>
</evidence>
<dbReference type="InterPro" id="IPR009061">
    <property type="entry name" value="DNA-bd_dom_put_sf"/>
</dbReference>
<name>A0A918WAW7_9ACTN</name>
<dbReference type="SMART" id="SM00422">
    <property type="entry name" value="HTH_MERR"/>
    <property type="match status" value="1"/>
</dbReference>
<dbReference type="Gene3D" id="1.25.10.10">
    <property type="entry name" value="Leucine-rich Repeat Variant"/>
    <property type="match status" value="1"/>
</dbReference>
<evidence type="ECO:0000256" key="2">
    <source>
        <dbReference type="SAM" id="MobiDB-lite"/>
    </source>
</evidence>
<sequence>MIGEVARRSGVSARMLRHYESLGLVRPSGRTGSGYREYGDEDIRRILHVESLRSLGLSLREIGRALDDPAFTPAGLVDELVRRTRERIAAETELLTRLSRLQAAGPARWEEALRVVALLQALGSKSTGARQRAALAAAEAVPVPAEALVEAVLDEPEPNVAGALRWALARSGDDVPALLAKGLASPVAAVRERAVRALAELPGPEAGARLRDALADPDAAVRGRAALALGARGAAGAVPVVVPILLDMIVAGRNDTDAADVLGALARQEDPAGPAPGTEGTTAPAPARETQTGPAPEGERADGAVPACEAPTGPVPARNRPDGSASAPEGADGGVPGDRVAAWIVARLADAAADAPARGRLTQALADVPGPLASRALRELTRDEDRAVALTATYLLTLRAAR</sequence>
<feature type="domain" description="HTH merR-type" evidence="3">
    <location>
        <begin position="1"/>
        <end position="68"/>
    </location>
</feature>
<proteinExistence type="predicted"/>
<dbReference type="PROSITE" id="PS00552">
    <property type="entry name" value="HTH_MERR_1"/>
    <property type="match status" value="1"/>
</dbReference>
<keyword evidence="1" id="KW-0238">DNA-binding</keyword>
<gene>
    <name evidence="4" type="ORF">GCM10010305_38780</name>
</gene>
<evidence type="ECO:0000313" key="5">
    <source>
        <dbReference type="Proteomes" id="UP000644020"/>
    </source>
</evidence>
<dbReference type="InterPro" id="IPR004155">
    <property type="entry name" value="PBS_lyase_HEAT"/>
</dbReference>
<dbReference type="AlphaFoldDB" id="A0A918WAW7"/>
<organism evidence="4 5">
    <name type="scientific">Streptomyces termitum</name>
    <dbReference type="NCBI Taxonomy" id="67368"/>
    <lineage>
        <taxon>Bacteria</taxon>
        <taxon>Bacillati</taxon>
        <taxon>Actinomycetota</taxon>
        <taxon>Actinomycetes</taxon>
        <taxon>Kitasatosporales</taxon>
        <taxon>Streptomycetaceae</taxon>
        <taxon>Streptomyces</taxon>
    </lineage>
</organism>
<dbReference type="PRINTS" id="PR00040">
    <property type="entry name" value="HTHMERR"/>
</dbReference>
<keyword evidence="5" id="KW-1185">Reference proteome</keyword>
<dbReference type="PANTHER" id="PTHR30204:SF93">
    <property type="entry name" value="HTH MERR-TYPE DOMAIN-CONTAINING PROTEIN"/>
    <property type="match status" value="1"/>
</dbReference>
<dbReference type="InterPro" id="IPR016024">
    <property type="entry name" value="ARM-type_fold"/>
</dbReference>
<evidence type="ECO:0000256" key="1">
    <source>
        <dbReference type="ARBA" id="ARBA00023125"/>
    </source>
</evidence>
<comment type="caution">
    <text evidence="4">The sequence shown here is derived from an EMBL/GenBank/DDBJ whole genome shotgun (WGS) entry which is preliminary data.</text>
</comment>
<feature type="region of interest" description="Disordered" evidence="2">
    <location>
        <begin position="268"/>
        <end position="334"/>
    </location>
</feature>
<dbReference type="PANTHER" id="PTHR30204">
    <property type="entry name" value="REDOX-CYCLING DRUG-SENSING TRANSCRIPTIONAL ACTIVATOR SOXR"/>
    <property type="match status" value="1"/>
</dbReference>
<protein>
    <submittedName>
        <fullName evidence="4">Transcriptional regulator</fullName>
    </submittedName>
</protein>
<dbReference type="EMBL" id="BMUL01000009">
    <property type="protein sequence ID" value="GHA91170.1"/>
    <property type="molecule type" value="Genomic_DNA"/>
</dbReference>
<dbReference type="GO" id="GO:0003700">
    <property type="term" value="F:DNA-binding transcription factor activity"/>
    <property type="evidence" value="ECO:0007669"/>
    <property type="project" value="InterPro"/>
</dbReference>
<evidence type="ECO:0000313" key="4">
    <source>
        <dbReference type="EMBL" id="GHA91170.1"/>
    </source>
</evidence>
<dbReference type="InterPro" id="IPR011989">
    <property type="entry name" value="ARM-like"/>
</dbReference>
<dbReference type="PROSITE" id="PS50937">
    <property type="entry name" value="HTH_MERR_2"/>
    <property type="match status" value="1"/>
</dbReference>